<feature type="domain" description="EGF-like" evidence="15">
    <location>
        <begin position="614"/>
        <end position="652"/>
    </location>
</feature>
<evidence type="ECO:0000256" key="14">
    <source>
        <dbReference type="SAM" id="SignalP"/>
    </source>
</evidence>
<feature type="domain" description="EGF-like" evidence="15">
    <location>
        <begin position="895"/>
        <end position="936"/>
    </location>
</feature>
<feature type="disulfide bond" evidence="12">
    <location>
        <begin position="820"/>
        <end position="837"/>
    </location>
</feature>
<dbReference type="Gene3D" id="2.10.25.10">
    <property type="entry name" value="Laminin"/>
    <property type="match status" value="9"/>
</dbReference>
<dbReference type="InterPro" id="IPR009030">
    <property type="entry name" value="Growth_fac_rcpt_cys_sf"/>
</dbReference>
<feature type="domain" description="Nidogen G2 beta-barrel" evidence="16">
    <location>
        <begin position="307"/>
        <end position="533"/>
    </location>
</feature>
<dbReference type="PROSITE" id="PS50993">
    <property type="entry name" value="NIDOGEN_G2"/>
    <property type="match status" value="1"/>
</dbReference>
<evidence type="ECO:0000256" key="3">
    <source>
        <dbReference type="ARBA" id="ARBA00022530"/>
    </source>
</evidence>
<keyword evidence="8" id="KW-0084">Basement membrane</keyword>
<accession>A0A9N9TF78</accession>
<dbReference type="InterPro" id="IPR001881">
    <property type="entry name" value="EGF-like_Ca-bd_dom"/>
</dbReference>
<dbReference type="SMART" id="SM00539">
    <property type="entry name" value="NIDO"/>
    <property type="match status" value="1"/>
</dbReference>
<keyword evidence="3" id="KW-0272">Extracellular matrix</keyword>
<dbReference type="SMART" id="SM00135">
    <property type="entry name" value="LY"/>
    <property type="match status" value="5"/>
</dbReference>
<feature type="disulfide bond" evidence="12">
    <location>
        <begin position="948"/>
        <end position="965"/>
    </location>
</feature>
<evidence type="ECO:0000256" key="10">
    <source>
        <dbReference type="ARBA" id="ARBA00023157"/>
    </source>
</evidence>
<dbReference type="Pfam" id="PF00058">
    <property type="entry name" value="Ldl_recept_b"/>
    <property type="match status" value="3"/>
</dbReference>
<dbReference type="PROSITE" id="PS01186">
    <property type="entry name" value="EGF_2"/>
    <property type="match status" value="7"/>
</dbReference>
<feature type="domain" description="EGF-like" evidence="15">
    <location>
        <begin position="655"/>
        <end position="696"/>
    </location>
</feature>
<dbReference type="InterPro" id="IPR003886">
    <property type="entry name" value="NIDO_dom"/>
</dbReference>
<feature type="signal peptide" evidence="14">
    <location>
        <begin position="1"/>
        <end position="22"/>
    </location>
</feature>
<dbReference type="GO" id="GO:0005886">
    <property type="term" value="C:plasma membrane"/>
    <property type="evidence" value="ECO:0007669"/>
    <property type="project" value="TreeGrafter"/>
</dbReference>
<dbReference type="PANTHER" id="PTHR46513:SF13">
    <property type="entry name" value="EGF-LIKE DOMAIN-CONTAINING PROTEIN"/>
    <property type="match status" value="1"/>
</dbReference>
<feature type="disulfide bond" evidence="12">
    <location>
        <begin position="904"/>
        <end position="921"/>
    </location>
</feature>
<dbReference type="PROSITE" id="PS01187">
    <property type="entry name" value="EGF_CA"/>
    <property type="match status" value="1"/>
</dbReference>
<feature type="repeat" description="LDL-receptor class B" evidence="13">
    <location>
        <begin position="1073"/>
        <end position="1115"/>
    </location>
</feature>
<dbReference type="InterPro" id="IPR009017">
    <property type="entry name" value="GFP"/>
</dbReference>
<evidence type="ECO:0000259" key="16">
    <source>
        <dbReference type="PROSITE" id="PS50993"/>
    </source>
</evidence>
<dbReference type="GO" id="GO:0005604">
    <property type="term" value="C:basement membrane"/>
    <property type="evidence" value="ECO:0007669"/>
    <property type="project" value="UniProtKB-SubCell"/>
</dbReference>
<feature type="domain" description="EGF-like" evidence="15">
    <location>
        <begin position="810"/>
        <end position="851"/>
    </location>
</feature>
<dbReference type="PROSITE" id="PS50026">
    <property type="entry name" value="EGF_3"/>
    <property type="match status" value="10"/>
</dbReference>
<feature type="domain" description="EGF-like" evidence="15">
    <location>
        <begin position="528"/>
        <end position="566"/>
    </location>
</feature>
<dbReference type="SUPFAM" id="SSF54511">
    <property type="entry name" value="GFP-like"/>
    <property type="match status" value="1"/>
</dbReference>
<feature type="repeat" description="LDL-receptor class B" evidence="13">
    <location>
        <begin position="1116"/>
        <end position="1158"/>
    </location>
</feature>
<dbReference type="InterPro" id="IPR024731">
    <property type="entry name" value="NELL2-like_EGF"/>
</dbReference>
<dbReference type="OrthoDB" id="6375837at2759"/>
<dbReference type="PROSITE" id="PS51120">
    <property type="entry name" value="LDLRB"/>
    <property type="match status" value="3"/>
</dbReference>
<evidence type="ECO:0000313" key="19">
    <source>
        <dbReference type="Proteomes" id="UP001153712"/>
    </source>
</evidence>
<dbReference type="SMART" id="SM00179">
    <property type="entry name" value="EGF_CA"/>
    <property type="match status" value="4"/>
</dbReference>
<dbReference type="SMART" id="SM00181">
    <property type="entry name" value="EGF"/>
    <property type="match status" value="11"/>
</dbReference>
<dbReference type="InterPro" id="IPR000152">
    <property type="entry name" value="EGF-type_Asp/Asn_hydroxyl_site"/>
</dbReference>
<feature type="domain" description="EGF-like" evidence="15">
    <location>
        <begin position="573"/>
        <end position="613"/>
    </location>
</feature>
<dbReference type="EMBL" id="OU900094">
    <property type="protein sequence ID" value="CAG9854211.1"/>
    <property type="molecule type" value="Genomic_DNA"/>
</dbReference>
<feature type="domain" description="EGF-like" evidence="15">
    <location>
        <begin position="980"/>
        <end position="1021"/>
    </location>
</feature>
<dbReference type="GO" id="GO:0042813">
    <property type="term" value="F:Wnt receptor activity"/>
    <property type="evidence" value="ECO:0007669"/>
    <property type="project" value="TreeGrafter"/>
</dbReference>
<sequence>MRLLVREVLCLLVSWVIGAVVALPEGLLYEYNVPEAVTLPRGDDVSSRAVKLKEPIVFFGNTYDTIYVNTNGILSFQTDIPQFINIEFPLDYPIIAPFYSNVDTRTAGQVSYYETEHPGLIQRATENIHESFLNFADFQATSLFIVTWQGVGYYNNGVDKLNTYQVVISTDGEQSYVEFLYPENGIQWIQGTGDESGLPDARAQAGIISPEGKVFSLPGSGSEQIKNINRWSNIGLEGQFIYRIDQLEIVEPDAGFSNKPDVPSDSCAGAKTTCHIHAKCIDYDEGFCCECHPKYYGNGNHCVKKDVPLRVNGKINGKINGEKLDNLDLQSYVVMSDGRAYTAVSKIPESIGFDIQSMQILGGVIGYLFAKPLRGAVNGYQVTGGVFNNSIVLNFHESNQVVRITQKYLGLDVFDQLRFEADIQGDIPLLPAESRVNIDEYHEDYTRTGPGIIQMTSQRILRVLNPNGEEKTITYSVDQSFVFDYCKSSNISVGETWKLKVGKNFISYESREQIIRFGLSNKITPFGDYDPCEIGRSKCAPNSACVVDNDSYRCICNPGYQNQYDGNSTVCADIDECQNGQHECDYNARCTNLVGSYSCTCNPGYEGNGHICDNARSCQNITCNENSECVESNGIASCKCQAGFKGDGQYCTPMLDHSCHIANNCSPYGYCSISPEMGVYNCTCLPGYAGDGYRCQQVPTTTSVIPTTTSNEFEETESPRQEILQICTNDGCYCPPGYVMEGDSPYCLFDSTASGNETALPTTERYVQEGCEVLNNCHPNASCLYNEYLHEYECVCNDGLEGNGYNCEVEIISCTKVDNCHQQATCSYDVNLGKSTCICNPGFTGDGYSCTIIASCTSNQDCTPTEECLITPSQKYECICKDGYVRDSQNQCVIISGSCGGGKCVENADCLYDDEYQTYYCQCKQGFVGDGITECREKVVGCDTLNNCGVHAVCKYIEEELGYKCVCREGFFGDGFLCYAERNCHTDPTMCSNQARCVTDASRNFRCQCNPGFIGNGSTCKEISRHEGNYLLLNQGMATLRVPLNPKQTRPRKPIQAKAFQTAVGLDVDCLEGRVYWSDISGRAIRSSLLNGTDKNNFVTQNIGSPEGLSIDWISRNVYWTDSTLDTIEVANIESKLRRTLFSTDLVNPRGIAVHPQRGKIFWTDWNRKNPKIEWANADGTDRQIFLKSPDVSLPNSLTIDFETEHLCFADAGTKKVECVHIDNRRKQTVAANLTYPFGLAVTDREFYWSDWITKKIERVEKYTLKKLPPLPVPLGGTGNRLFELVAVPNKCPPLANVCEYFKNQCPTDHICLPNGLGGKQCLCGYPAENAERKTSCAL</sequence>
<evidence type="ECO:0000256" key="8">
    <source>
        <dbReference type="ARBA" id="ARBA00022869"/>
    </source>
</evidence>
<gene>
    <name evidence="18" type="ORF">PHYEVI_LOCUS675</name>
</gene>
<feature type="domain" description="EGF-like" evidence="15">
    <location>
        <begin position="938"/>
        <end position="977"/>
    </location>
</feature>
<evidence type="ECO:0000256" key="7">
    <source>
        <dbReference type="ARBA" id="ARBA00022837"/>
    </source>
</evidence>
<evidence type="ECO:0000256" key="5">
    <source>
        <dbReference type="ARBA" id="ARBA00022729"/>
    </source>
</evidence>
<reference evidence="18" key="1">
    <citation type="submission" date="2022-01" db="EMBL/GenBank/DDBJ databases">
        <authorList>
            <person name="King R."/>
        </authorList>
    </citation>
    <scope>NUCLEOTIDE SEQUENCE</scope>
</reference>
<dbReference type="GO" id="GO:0005509">
    <property type="term" value="F:calcium ion binding"/>
    <property type="evidence" value="ECO:0007669"/>
    <property type="project" value="InterPro"/>
</dbReference>
<keyword evidence="6" id="KW-0677">Repeat</keyword>
<keyword evidence="11" id="KW-0325">Glycoprotein</keyword>
<dbReference type="GO" id="GO:0060070">
    <property type="term" value="P:canonical Wnt signaling pathway"/>
    <property type="evidence" value="ECO:0007669"/>
    <property type="project" value="TreeGrafter"/>
</dbReference>
<keyword evidence="10 12" id="KW-1015">Disulfide bond</keyword>
<evidence type="ECO:0000256" key="12">
    <source>
        <dbReference type="PROSITE-ProRule" id="PRU00076"/>
    </source>
</evidence>
<dbReference type="PROSITE" id="PS51220">
    <property type="entry name" value="NIDO"/>
    <property type="match status" value="1"/>
</dbReference>
<evidence type="ECO:0000256" key="9">
    <source>
        <dbReference type="ARBA" id="ARBA00022889"/>
    </source>
</evidence>
<keyword evidence="5 14" id="KW-0732">Signal</keyword>
<dbReference type="PANTHER" id="PTHR46513">
    <property type="entry name" value="VITELLOGENIN RECEPTOR-LIKE PROTEIN-RELATED-RELATED"/>
    <property type="match status" value="1"/>
</dbReference>
<dbReference type="Gene3D" id="2.120.10.30">
    <property type="entry name" value="TolB, C-terminal domain"/>
    <property type="match status" value="1"/>
</dbReference>
<comment type="caution">
    <text evidence="12">Lacks conserved residue(s) required for the propagation of feature annotation.</text>
</comment>
<dbReference type="Pfam" id="PF06119">
    <property type="entry name" value="NIDO"/>
    <property type="match status" value="1"/>
</dbReference>
<keyword evidence="19" id="KW-1185">Reference proteome</keyword>
<dbReference type="SUPFAM" id="SSF57184">
    <property type="entry name" value="Growth factor receptor domain"/>
    <property type="match status" value="2"/>
</dbReference>
<protein>
    <recommendedName>
        <fullName evidence="20">Nidogen</fullName>
    </recommendedName>
</protein>
<dbReference type="InterPro" id="IPR049883">
    <property type="entry name" value="NOTCH1_EGF-like"/>
</dbReference>
<dbReference type="PROSITE" id="PS00010">
    <property type="entry name" value="ASX_HYDROXYL"/>
    <property type="match status" value="2"/>
</dbReference>
<evidence type="ECO:0000256" key="6">
    <source>
        <dbReference type="ARBA" id="ARBA00022737"/>
    </source>
</evidence>
<dbReference type="InterPro" id="IPR000033">
    <property type="entry name" value="LDLR_classB_rpt"/>
</dbReference>
<keyword evidence="4 12" id="KW-0245">EGF-like domain</keyword>
<evidence type="ECO:0000259" key="17">
    <source>
        <dbReference type="PROSITE" id="PS51220"/>
    </source>
</evidence>
<feature type="domain" description="NIDO" evidence="17">
    <location>
        <begin position="97"/>
        <end position="247"/>
    </location>
</feature>
<dbReference type="InterPro" id="IPR018097">
    <property type="entry name" value="EGF_Ca-bd_CS"/>
</dbReference>
<evidence type="ECO:0008006" key="20">
    <source>
        <dbReference type="Google" id="ProtNLM"/>
    </source>
</evidence>
<dbReference type="InterPro" id="IPR011042">
    <property type="entry name" value="6-blade_b-propeller_TolB-like"/>
</dbReference>
<name>A0A9N9TF78_PHYSR</name>
<feature type="disulfide bond" evidence="12">
    <location>
        <begin position="665"/>
        <end position="682"/>
    </location>
</feature>
<dbReference type="Pfam" id="PF00008">
    <property type="entry name" value="EGF"/>
    <property type="match status" value="1"/>
</dbReference>
<dbReference type="Proteomes" id="UP001153712">
    <property type="component" value="Chromosome 1"/>
</dbReference>
<organism evidence="18 19">
    <name type="scientific">Phyllotreta striolata</name>
    <name type="common">Striped flea beetle</name>
    <name type="synonym">Crioceris striolata</name>
    <dbReference type="NCBI Taxonomy" id="444603"/>
    <lineage>
        <taxon>Eukaryota</taxon>
        <taxon>Metazoa</taxon>
        <taxon>Ecdysozoa</taxon>
        <taxon>Arthropoda</taxon>
        <taxon>Hexapoda</taxon>
        <taxon>Insecta</taxon>
        <taxon>Pterygota</taxon>
        <taxon>Neoptera</taxon>
        <taxon>Endopterygota</taxon>
        <taxon>Coleoptera</taxon>
        <taxon>Polyphaga</taxon>
        <taxon>Cucujiformia</taxon>
        <taxon>Chrysomeloidea</taxon>
        <taxon>Chrysomelidae</taxon>
        <taxon>Galerucinae</taxon>
        <taxon>Alticini</taxon>
        <taxon>Phyllotreta</taxon>
    </lineage>
</organism>
<keyword evidence="9" id="KW-0130">Cell adhesion</keyword>
<dbReference type="InterPro" id="IPR000742">
    <property type="entry name" value="EGF"/>
</dbReference>
<dbReference type="FunFam" id="2.120.10.30:FF:000241">
    <property type="entry name" value="Low-density lipoprotein receptor-related protein 6"/>
    <property type="match status" value="1"/>
</dbReference>
<comment type="subcellular location">
    <subcellularLocation>
        <location evidence="1">Secreted</location>
        <location evidence="1">Extracellular space</location>
        <location evidence="1">Extracellular matrix</location>
        <location evidence="1">Basement membrane</location>
    </subcellularLocation>
</comment>
<feature type="repeat" description="LDL-receptor class B" evidence="13">
    <location>
        <begin position="1159"/>
        <end position="1204"/>
    </location>
</feature>
<evidence type="ECO:0000256" key="11">
    <source>
        <dbReference type="ARBA" id="ARBA00023180"/>
    </source>
</evidence>
<keyword evidence="2" id="KW-0964">Secreted</keyword>
<dbReference type="Gene3D" id="2.40.155.10">
    <property type="entry name" value="Green fluorescent protein"/>
    <property type="match status" value="1"/>
</dbReference>
<dbReference type="Pfam" id="PF07474">
    <property type="entry name" value="G2F"/>
    <property type="match status" value="1"/>
</dbReference>
<dbReference type="Pfam" id="PF07645">
    <property type="entry name" value="EGF_CA"/>
    <property type="match status" value="1"/>
</dbReference>
<evidence type="ECO:0000256" key="1">
    <source>
        <dbReference type="ARBA" id="ARBA00004302"/>
    </source>
</evidence>
<dbReference type="GO" id="GO:0007160">
    <property type="term" value="P:cell-matrix adhesion"/>
    <property type="evidence" value="ECO:0007669"/>
    <property type="project" value="InterPro"/>
</dbReference>
<dbReference type="InterPro" id="IPR050778">
    <property type="entry name" value="Cueball_EGF_LRP_Nidogen"/>
</dbReference>
<dbReference type="CDD" id="cd00054">
    <property type="entry name" value="EGF_CA"/>
    <property type="match status" value="1"/>
</dbReference>
<dbReference type="SMART" id="SM00682">
    <property type="entry name" value="G2F"/>
    <property type="match status" value="1"/>
</dbReference>
<dbReference type="CDD" id="cd00255">
    <property type="entry name" value="nidG2"/>
    <property type="match status" value="1"/>
</dbReference>
<proteinExistence type="predicted"/>
<dbReference type="GO" id="GO:0017147">
    <property type="term" value="F:Wnt-protein binding"/>
    <property type="evidence" value="ECO:0007669"/>
    <property type="project" value="TreeGrafter"/>
</dbReference>
<dbReference type="InterPro" id="IPR006605">
    <property type="entry name" value="G2_nidogen/fibulin_G2F"/>
</dbReference>
<dbReference type="SUPFAM" id="SSF63825">
    <property type="entry name" value="YWTD domain"/>
    <property type="match status" value="1"/>
</dbReference>
<evidence type="ECO:0000259" key="15">
    <source>
        <dbReference type="PROSITE" id="PS50026"/>
    </source>
</evidence>
<keyword evidence="7" id="KW-0106">Calcium</keyword>
<dbReference type="FunFam" id="2.10.25.10:FF:000038">
    <property type="entry name" value="Fibrillin 2"/>
    <property type="match status" value="1"/>
</dbReference>
<feature type="chain" id="PRO_5040206368" description="Nidogen" evidence="14">
    <location>
        <begin position="23"/>
        <end position="1339"/>
    </location>
</feature>
<evidence type="ECO:0000256" key="13">
    <source>
        <dbReference type="PROSITE-ProRule" id="PRU00461"/>
    </source>
</evidence>
<evidence type="ECO:0000256" key="4">
    <source>
        <dbReference type="ARBA" id="ARBA00022536"/>
    </source>
</evidence>
<feature type="disulfide bond" evidence="12">
    <location>
        <begin position="777"/>
        <end position="794"/>
    </location>
</feature>
<feature type="domain" description="EGF-like" evidence="15">
    <location>
        <begin position="263"/>
        <end position="303"/>
    </location>
</feature>
<evidence type="ECO:0000313" key="18">
    <source>
        <dbReference type="EMBL" id="CAG9854211.1"/>
    </source>
</evidence>
<dbReference type="Pfam" id="PF12947">
    <property type="entry name" value="EGF_3"/>
    <property type="match status" value="2"/>
</dbReference>
<feature type="domain" description="EGF-like" evidence="15">
    <location>
        <begin position="767"/>
        <end position="808"/>
    </location>
</feature>
<evidence type="ECO:0000256" key="2">
    <source>
        <dbReference type="ARBA" id="ARBA00022525"/>
    </source>
</evidence>